<dbReference type="STRING" id="1121448.DGI_1691"/>
<dbReference type="HOGENOM" id="CLU_1259739_0_0_7"/>
<name>T2GBG0_MEGG1</name>
<evidence type="ECO:0000256" key="1">
    <source>
        <dbReference type="SAM" id="MobiDB-lite"/>
    </source>
</evidence>
<dbReference type="EMBL" id="CP006585">
    <property type="protein sequence ID" value="AGW13509.1"/>
    <property type="molecule type" value="Genomic_DNA"/>
</dbReference>
<organism evidence="2 3">
    <name type="scientific">Megalodesulfovibrio gigas (strain ATCC 19364 / DSM 1382 / NCIMB 9332 / VKM B-1759)</name>
    <name type="common">Desulfovibrio gigas</name>
    <dbReference type="NCBI Taxonomy" id="1121448"/>
    <lineage>
        <taxon>Bacteria</taxon>
        <taxon>Pseudomonadati</taxon>
        <taxon>Thermodesulfobacteriota</taxon>
        <taxon>Desulfovibrionia</taxon>
        <taxon>Desulfovibrionales</taxon>
        <taxon>Desulfovibrionaceae</taxon>
        <taxon>Megalodesulfovibrio</taxon>
    </lineage>
</organism>
<dbReference type="Proteomes" id="UP000016587">
    <property type="component" value="Chromosome"/>
</dbReference>
<evidence type="ECO:0000313" key="2">
    <source>
        <dbReference type="EMBL" id="AGW13509.1"/>
    </source>
</evidence>
<dbReference type="PATRIC" id="fig|1121448.10.peg.1677"/>
<dbReference type="AlphaFoldDB" id="T2GBG0"/>
<proteinExistence type="predicted"/>
<feature type="compositionally biased region" description="Low complexity" evidence="1">
    <location>
        <begin position="93"/>
        <end position="106"/>
    </location>
</feature>
<accession>T2GBG0</accession>
<reference evidence="3" key="2">
    <citation type="submission" date="2013-07" db="EMBL/GenBank/DDBJ databases">
        <authorList>
            <person name="Morais-Silva F.O."/>
            <person name="Rezende A.M."/>
            <person name="Pimentel C."/>
            <person name="Resende D.M."/>
            <person name="Santos C.I."/>
            <person name="Clemente C."/>
            <person name="de Oliveira L.M."/>
            <person name="da Silva S.M."/>
            <person name="Costa D.A."/>
            <person name="Varela-Raposo A."/>
            <person name="Horacio E.C.A."/>
            <person name="Matos M."/>
            <person name="Flores O."/>
            <person name="Ruiz J.C."/>
            <person name="Rodrigues-Pousada C."/>
        </authorList>
    </citation>
    <scope>NUCLEOTIDE SEQUENCE [LARGE SCALE GENOMIC DNA]</scope>
    <source>
        <strain evidence="3">ATCC 19364 / DSM 1382 / NCIMB 9332 / VKM B-1759</strain>
    </source>
</reference>
<reference evidence="2 3" key="1">
    <citation type="journal article" date="2013" name="J. Bacteriol.">
        <title>Roles of HynAB and Ech, the only two hydrogenases found in the model sulfate reducer Desulfovibrio gigas.</title>
        <authorList>
            <person name="Morais-Silva F.O."/>
            <person name="Santos C.I."/>
            <person name="Rodrigues R."/>
            <person name="Pereira I.A."/>
            <person name="Rodrigues-Pousada C."/>
        </authorList>
    </citation>
    <scope>NUCLEOTIDE SEQUENCE [LARGE SCALE GENOMIC DNA]</scope>
    <source>
        <strain evidence="3">ATCC 19364 / DSM 1382 / NCIMB 9332 / VKM B-1759</strain>
    </source>
</reference>
<dbReference type="KEGG" id="dgg:DGI_1691"/>
<sequence>MAQRKVWQGRLAFDPGNAYCKERLILSASVACRISGCSPEPRRKGMVDAASAVRAGLAAYQQQLMTVSRPAPAARVQEVPSKNAAQENGRSATPDTVTPDTVTPDTAGTSFRLKLGKLQISLFDGSPTTRDATQTALDALNGLETQADQAASAAFAMRQALAGTSRQDNSAASAAAPLALGSSSAPASYLRKMATSAYRQAELAWSVDPYRPGLLLGVF</sequence>
<protein>
    <submittedName>
        <fullName evidence="2">Uncharacterized protein</fullName>
    </submittedName>
</protein>
<feature type="region of interest" description="Disordered" evidence="1">
    <location>
        <begin position="71"/>
        <end position="108"/>
    </location>
</feature>
<evidence type="ECO:0000313" key="3">
    <source>
        <dbReference type="Proteomes" id="UP000016587"/>
    </source>
</evidence>
<keyword evidence="3" id="KW-1185">Reference proteome</keyword>
<gene>
    <name evidence="2" type="ORF">DGI_1691</name>
</gene>